<accession>A0A7L5BY96</accession>
<dbReference type="Gene3D" id="3.40.1480.10">
    <property type="entry name" value="MOFRL domain"/>
    <property type="match status" value="1"/>
</dbReference>
<evidence type="ECO:0000259" key="2">
    <source>
        <dbReference type="Pfam" id="PF13660"/>
    </source>
</evidence>
<dbReference type="GO" id="GO:0008887">
    <property type="term" value="F:glycerate kinase activity"/>
    <property type="evidence" value="ECO:0007669"/>
    <property type="project" value="InterPro"/>
</dbReference>
<organism evidence="3 4">
    <name type="scientific">Pikeienuella piscinae</name>
    <dbReference type="NCBI Taxonomy" id="2748098"/>
    <lineage>
        <taxon>Bacteria</taxon>
        <taxon>Pseudomonadati</taxon>
        <taxon>Pseudomonadota</taxon>
        <taxon>Alphaproteobacteria</taxon>
        <taxon>Rhodobacterales</taxon>
        <taxon>Paracoccaceae</taxon>
        <taxon>Pikeienuella</taxon>
    </lineage>
</organism>
<sequence length="426" mass="43264">MTDYRDERALLRQLFDAAVDAAAPARLLGAHLPPPPKGRLIVLGAGKAAAAMAAAFEVEWAARGENPAPEGLVVTRYGHGVPTKLIEVVEAAHPEPDEAGRRAAARILALAEGAGEDDLVVALISGGGSALLTLPAPGIAFGEKQAINRALLASGAPIGEMNAVRKHLSAIKGGRLAAAAYPAPVLTLAISDVPGDEPSVIASGPTVADATTFADAREILRRRKLDPAPSIAAYLEAAEAETPKPGDARLARAEFRLIGAPMKSLEAAARVAEAAGFRAVVLGDALEGEARELGAEMAARALGETGPVALISGGETTVTLNDGEKPKGRGGRNVEFLLGLASALDGAPGVLAIAGDTDGVDGMAEIAGAIVDPETPKRATDAGVSLDAALGAHDGHGFFEATGDQVITGPTLTNVNDFRAILVRRA</sequence>
<dbReference type="PANTHER" id="PTHR12227:SF0">
    <property type="entry name" value="GLYCERATE KINASE"/>
    <property type="match status" value="1"/>
</dbReference>
<dbReference type="Gene3D" id="3.40.50.10180">
    <property type="entry name" value="Glycerate kinase, MOFRL-like N-terminal domain"/>
    <property type="match status" value="1"/>
</dbReference>
<keyword evidence="3" id="KW-0808">Transferase</keyword>
<reference evidence="3 4" key="1">
    <citation type="submission" date="2020-02" db="EMBL/GenBank/DDBJ databases">
        <title>complete genome sequence of Rhodobacteraceae bacterium.</title>
        <authorList>
            <person name="Park J."/>
            <person name="Kim Y.-S."/>
            <person name="Kim K.-H."/>
        </authorList>
    </citation>
    <scope>NUCLEOTIDE SEQUENCE [LARGE SCALE GENOMIC DNA]</scope>
    <source>
        <strain evidence="3 4">RR4-56</strain>
    </source>
</reference>
<dbReference type="EMBL" id="CP049056">
    <property type="protein sequence ID" value="QIE56895.1"/>
    <property type="molecule type" value="Genomic_DNA"/>
</dbReference>
<dbReference type="Pfam" id="PF05161">
    <property type="entry name" value="MOFRL"/>
    <property type="match status" value="1"/>
</dbReference>
<feature type="domain" description="MOFRL-associated" evidence="2">
    <location>
        <begin position="11"/>
        <end position="235"/>
    </location>
</feature>
<keyword evidence="3" id="KW-0418">Kinase</keyword>
<feature type="domain" description="MOFRL" evidence="1">
    <location>
        <begin position="308"/>
        <end position="417"/>
    </location>
</feature>
<dbReference type="Proteomes" id="UP000503336">
    <property type="component" value="Chromosome"/>
</dbReference>
<protein>
    <submittedName>
        <fullName evidence="3">Glycerate kinase</fullName>
    </submittedName>
</protein>
<dbReference type="KEGG" id="hdh:G5B40_16500"/>
<dbReference type="InterPro" id="IPR038614">
    <property type="entry name" value="GK_N_sf"/>
</dbReference>
<gene>
    <name evidence="3" type="ORF">G5B40_16500</name>
</gene>
<proteinExistence type="predicted"/>
<dbReference type="InterPro" id="IPR025286">
    <property type="entry name" value="MOFRL_assoc_dom"/>
</dbReference>
<evidence type="ECO:0000259" key="1">
    <source>
        <dbReference type="Pfam" id="PF05161"/>
    </source>
</evidence>
<dbReference type="SUPFAM" id="SSF82544">
    <property type="entry name" value="GckA/TtuD-like"/>
    <property type="match status" value="1"/>
</dbReference>
<dbReference type="RefSeq" id="WP_165100819.1">
    <property type="nucleotide sequence ID" value="NZ_CP049056.1"/>
</dbReference>
<dbReference type="InterPro" id="IPR039760">
    <property type="entry name" value="MOFRL_protein"/>
</dbReference>
<dbReference type="InterPro" id="IPR007835">
    <property type="entry name" value="MOFRL"/>
</dbReference>
<dbReference type="Pfam" id="PF13660">
    <property type="entry name" value="DUF4147"/>
    <property type="match status" value="1"/>
</dbReference>
<dbReference type="AlphaFoldDB" id="A0A7L5BY96"/>
<evidence type="ECO:0000313" key="4">
    <source>
        <dbReference type="Proteomes" id="UP000503336"/>
    </source>
</evidence>
<dbReference type="PANTHER" id="PTHR12227">
    <property type="entry name" value="GLYCERATE KINASE"/>
    <property type="match status" value="1"/>
</dbReference>
<keyword evidence="4" id="KW-1185">Reference proteome</keyword>
<dbReference type="GO" id="GO:0005737">
    <property type="term" value="C:cytoplasm"/>
    <property type="evidence" value="ECO:0007669"/>
    <property type="project" value="TreeGrafter"/>
</dbReference>
<name>A0A7L5BY96_9RHOB</name>
<evidence type="ECO:0000313" key="3">
    <source>
        <dbReference type="EMBL" id="QIE56895.1"/>
    </source>
</evidence>
<dbReference type="InterPro" id="IPR037035">
    <property type="entry name" value="GK-like_C_sf"/>
</dbReference>